<feature type="compositionally biased region" description="Basic and acidic residues" evidence="1">
    <location>
        <begin position="36"/>
        <end position="51"/>
    </location>
</feature>
<dbReference type="VEuPathDB" id="FungiDB:BDEG_23302"/>
<dbReference type="Gene3D" id="3.40.50.10480">
    <property type="entry name" value="Probable brix-domain ribosomal biogenesis protein"/>
    <property type="match status" value="1"/>
</dbReference>
<dbReference type="FunFam" id="3.40.50.10480:FF:000002">
    <property type="entry name" value="Ribosome production factor 1"/>
    <property type="match status" value="1"/>
</dbReference>
<name>A0A177WH64_BATDL</name>
<evidence type="ECO:0000313" key="3">
    <source>
        <dbReference type="EMBL" id="OAJ39458.1"/>
    </source>
</evidence>
<sequence>MREPSRIRNKIKRGEVFHKLKSEKSRNKLKTRLKQKKEEASNPQLKKERLEQNVPQTLETLREEDETLVEQDEEVFADEDADEFSSYFKDGLPPKILVTTNRRPSASVYEFAEQFVSIFPDAEFVKRGSQFEIKKIVEIAIERSYTDLVVINEDRKKPNAITLIHLPDGPTAHFKLTSVKLPKFIRGHGKADDYKPELILNNFNTRLGHTIGRMFASMFPHVPEFVGRQVATLHNQRDFIFFRRHRYIFRNGERCDIQELGPRFTLKLMSLQKGTFDTKFGEYEWLHKPELDTSRRKFHL</sequence>
<organism evidence="3 4">
    <name type="scientific">Batrachochytrium dendrobatidis (strain JEL423)</name>
    <dbReference type="NCBI Taxonomy" id="403673"/>
    <lineage>
        <taxon>Eukaryota</taxon>
        <taxon>Fungi</taxon>
        <taxon>Fungi incertae sedis</taxon>
        <taxon>Chytridiomycota</taxon>
        <taxon>Chytridiomycota incertae sedis</taxon>
        <taxon>Chytridiomycetes</taxon>
        <taxon>Rhizophydiales</taxon>
        <taxon>Rhizophydiales incertae sedis</taxon>
        <taxon>Batrachochytrium</taxon>
    </lineage>
</organism>
<dbReference type="GO" id="GO:0000460">
    <property type="term" value="P:maturation of 5.8S rRNA"/>
    <property type="evidence" value="ECO:0007669"/>
    <property type="project" value="TreeGrafter"/>
</dbReference>
<feature type="region of interest" description="Disordered" evidence="1">
    <location>
        <begin position="23"/>
        <end position="54"/>
    </location>
</feature>
<dbReference type="eggNOG" id="KOG2780">
    <property type="taxonomic scope" value="Eukaryota"/>
</dbReference>
<evidence type="ECO:0000256" key="1">
    <source>
        <dbReference type="SAM" id="MobiDB-lite"/>
    </source>
</evidence>
<dbReference type="Pfam" id="PF04427">
    <property type="entry name" value="Brix"/>
    <property type="match status" value="1"/>
</dbReference>
<dbReference type="Proteomes" id="UP000077115">
    <property type="component" value="Unassembled WGS sequence"/>
</dbReference>
<gene>
    <name evidence="3" type="ORF">BDEG_23302</name>
</gene>
<dbReference type="GO" id="GO:0030687">
    <property type="term" value="C:preribosome, large subunit precursor"/>
    <property type="evidence" value="ECO:0007669"/>
    <property type="project" value="TreeGrafter"/>
</dbReference>
<dbReference type="InterPro" id="IPR044281">
    <property type="entry name" value="IMP4/RPF1"/>
</dbReference>
<dbReference type="SMART" id="SM00879">
    <property type="entry name" value="Brix"/>
    <property type="match status" value="1"/>
</dbReference>
<dbReference type="SUPFAM" id="SSF52954">
    <property type="entry name" value="Class II aaRS ABD-related"/>
    <property type="match status" value="1"/>
</dbReference>
<reference evidence="3 4" key="2">
    <citation type="submission" date="2016-05" db="EMBL/GenBank/DDBJ databases">
        <title>Lineage-specific infection strategies underlie the spectrum of fungal disease in amphibians.</title>
        <authorList>
            <person name="Cuomo C.A."/>
            <person name="Farrer R.A."/>
            <person name="James T."/>
            <person name="Longcore J."/>
            <person name="Birren B."/>
        </authorList>
    </citation>
    <scope>NUCLEOTIDE SEQUENCE [LARGE SCALE GENOMIC DNA]</scope>
    <source>
        <strain evidence="3 4">JEL423</strain>
    </source>
</reference>
<evidence type="ECO:0000259" key="2">
    <source>
        <dbReference type="PROSITE" id="PS50833"/>
    </source>
</evidence>
<dbReference type="EMBL" id="DS022303">
    <property type="protein sequence ID" value="OAJ39458.1"/>
    <property type="molecule type" value="Genomic_DNA"/>
</dbReference>
<proteinExistence type="predicted"/>
<dbReference type="GO" id="GO:0000470">
    <property type="term" value="P:maturation of LSU-rRNA"/>
    <property type="evidence" value="ECO:0007669"/>
    <property type="project" value="TreeGrafter"/>
</dbReference>
<dbReference type="OrthoDB" id="264354at2759"/>
<dbReference type="STRING" id="403673.A0A177WH64"/>
<reference evidence="3 4" key="1">
    <citation type="submission" date="2006-10" db="EMBL/GenBank/DDBJ databases">
        <title>The Genome Sequence of Batrachochytrium dendrobatidis JEL423.</title>
        <authorList>
            <consortium name="The Broad Institute Genome Sequencing Platform"/>
            <person name="Birren B."/>
            <person name="Lander E."/>
            <person name="Galagan J."/>
            <person name="Cuomo C."/>
            <person name="Devon K."/>
            <person name="Jaffe D."/>
            <person name="Butler J."/>
            <person name="Alvarez P."/>
            <person name="Gnerre S."/>
            <person name="Grabherr M."/>
            <person name="Kleber M."/>
            <person name="Mauceli E."/>
            <person name="Brockman W."/>
            <person name="Young S."/>
            <person name="LaButti K."/>
            <person name="Sykes S."/>
            <person name="DeCaprio D."/>
            <person name="Crawford M."/>
            <person name="Koehrsen M."/>
            <person name="Engels R."/>
            <person name="Montgomery P."/>
            <person name="Pearson M."/>
            <person name="Howarth C."/>
            <person name="Larson L."/>
            <person name="White J."/>
            <person name="O'Leary S."/>
            <person name="Kodira C."/>
            <person name="Zeng Q."/>
            <person name="Yandava C."/>
            <person name="Alvarado L."/>
            <person name="Longcore J."/>
            <person name="James T."/>
        </authorList>
    </citation>
    <scope>NUCLEOTIDE SEQUENCE [LARGE SCALE GENOMIC DNA]</scope>
    <source>
        <strain evidence="3 4">JEL423</strain>
    </source>
</reference>
<dbReference type="GO" id="GO:0005730">
    <property type="term" value="C:nucleolus"/>
    <property type="evidence" value="ECO:0007669"/>
    <property type="project" value="TreeGrafter"/>
</dbReference>
<dbReference type="PROSITE" id="PS50833">
    <property type="entry name" value="BRIX"/>
    <property type="match status" value="1"/>
</dbReference>
<evidence type="ECO:0000313" key="4">
    <source>
        <dbReference type="Proteomes" id="UP000077115"/>
    </source>
</evidence>
<protein>
    <recommendedName>
        <fullName evidence="2">Brix domain-containing protein</fullName>
    </recommendedName>
</protein>
<dbReference type="AlphaFoldDB" id="A0A177WH64"/>
<dbReference type="InterPro" id="IPR007109">
    <property type="entry name" value="Brix"/>
</dbReference>
<accession>A0A177WH64</accession>
<dbReference type="GO" id="GO:0042134">
    <property type="term" value="F:rRNA primary transcript binding"/>
    <property type="evidence" value="ECO:0007669"/>
    <property type="project" value="InterPro"/>
</dbReference>
<dbReference type="PANTHER" id="PTHR22734">
    <property type="entry name" value="U3 SMALL NUCLEOLAR RIBONUCLEOPROTEIN PROTEIN IMP4"/>
    <property type="match status" value="1"/>
</dbReference>
<dbReference type="PANTHER" id="PTHR22734:SF3">
    <property type="entry name" value="RIBOSOME PRODUCTION FACTOR 1"/>
    <property type="match status" value="1"/>
</dbReference>
<feature type="domain" description="Brix" evidence="2">
    <location>
        <begin position="94"/>
        <end position="277"/>
    </location>
</feature>